<sequence length="248" mass="26894">MSSRSTAEESTQPLLPTTPQTHQDVSVTPLDMVRSENLSRPALGVQVPTLLFVAIIWSIVLSSMPLTSLPLFGYHPLIQSFTLLLLLQAVIVLQRTTPSQPSSKKSAFTAHQWLNVLLVLPLFTAGASIMWYLHDQPNSTHFISYHGMLGTGVVVAAWVQAALGAASVWWKGKLVGGERKGKALWKWHRASGYVLVGLFLVTAVLGVVETTWSKQKSGGVQKVVVVLTLVAAAAALVSRVQRSKLPKL</sequence>
<evidence type="ECO:0000256" key="10">
    <source>
        <dbReference type="ARBA" id="ARBA00023136"/>
    </source>
</evidence>
<keyword evidence="9" id="KW-0408">Iron</keyword>
<evidence type="ECO:0000313" key="14">
    <source>
        <dbReference type="EMBL" id="CDR88536.1"/>
    </source>
</evidence>
<dbReference type="InterPro" id="IPR045150">
    <property type="entry name" value="CYB561D1/2"/>
</dbReference>
<dbReference type="PANTHER" id="PTHR15422">
    <property type="entry name" value="OS05G0565100 PROTEIN"/>
    <property type="match status" value="1"/>
</dbReference>
<feature type="transmembrane region" description="Helical" evidence="12">
    <location>
        <begin position="190"/>
        <end position="208"/>
    </location>
</feature>
<keyword evidence="7" id="KW-0249">Electron transport</keyword>
<name>A0A127Z413_9BASI</name>
<dbReference type="PROSITE" id="PS50939">
    <property type="entry name" value="CYTOCHROME_B561"/>
    <property type="match status" value="1"/>
</dbReference>
<evidence type="ECO:0000256" key="4">
    <source>
        <dbReference type="ARBA" id="ARBA00022617"/>
    </source>
</evidence>
<evidence type="ECO:0000256" key="12">
    <source>
        <dbReference type="SAM" id="Phobius"/>
    </source>
</evidence>
<comment type="subcellular location">
    <subcellularLocation>
        <location evidence="2">Membrane</location>
        <topology evidence="2">Multi-pass membrane protein</topology>
    </subcellularLocation>
</comment>
<feature type="region of interest" description="Disordered" evidence="11">
    <location>
        <begin position="1"/>
        <end position="23"/>
    </location>
</feature>
<dbReference type="SMART" id="SM00665">
    <property type="entry name" value="B561"/>
    <property type="match status" value="1"/>
</dbReference>
<dbReference type="AlphaFoldDB" id="A0A127Z413"/>
<organism evidence="14">
    <name type="scientific">Sporisorium scitamineum</name>
    <dbReference type="NCBI Taxonomy" id="49012"/>
    <lineage>
        <taxon>Eukaryota</taxon>
        <taxon>Fungi</taxon>
        <taxon>Dikarya</taxon>
        <taxon>Basidiomycota</taxon>
        <taxon>Ustilaginomycotina</taxon>
        <taxon>Ustilaginomycetes</taxon>
        <taxon>Ustilaginales</taxon>
        <taxon>Ustilaginaceae</taxon>
        <taxon>Sporisorium</taxon>
    </lineage>
</organism>
<evidence type="ECO:0000256" key="3">
    <source>
        <dbReference type="ARBA" id="ARBA00022448"/>
    </source>
</evidence>
<evidence type="ECO:0000256" key="1">
    <source>
        <dbReference type="ARBA" id="ARBA00001970"/>
    </source>
</evidence>
<proteinExistence type="predicted"/>
<feature type="transmembrane region" description="Helical" evidence="12">
    <location>
        <begin position="113"/>
        <end position="133"/>
    </location>
</feature>
<feature type="transmembrane region" description="Helical" evidence="12">
    <location>
        <begin position="42"/>
        <end position="60"/>
    </location>
</feature>
<dbReference type="GO" id="GO:0046872">
    <property type="term" value="F:metal ion binding"/>
    <property type="evidence" value="ECO:0007669"/>
    <property type="project" value="UniProtKB-KW"/>
</dbReference>
<keyword evidence="6" id="KW-0479">Metal-binding</keyword>
<dbReference type="Pfam" id="PF03188">
    <property type="entry name" value="Cytochrom_B561"/>
    <property type="match status" value="1"/>
</dbReference>
<evidence type="ECO:0000256" key="5">
    <source>
        <dbReference type="ARBA" id="ARBA00022692"/>
    </source>
</evidence>
<keyword evidence="8 12" id="KW-1133">Transmembrane helix</keyword>
<evidence type="ECO:0000259" key="13">
    <source>
        <dbReference type="PROSITE" id="PS50939"/>
    </source>
</evidence>
<dbReference type="OrthoDB" id="432881at2759"/>
<evidence type="ECO:0000256" key="11">
    <source>
        <dbReference type="SAM" id="MobiDB-lite"/>
    </source>
</evidence>
<reference evidence="14" key="1">
    <citation type="submission" date="2014-06" db="EMBL/GenBank/DDBJ databases">
        <authorList>
            <person name="Ju J."/>
            <person name="Zhang J."/>
        </authorList>
    </citation>
    <scope>NUCLEOTIDE SEQUENCE</scope>
    <source>
        <strain evidence="14">SscI8</strain>
    </source>
</reference>
<keyword evidence="5 12" id="KW-0812">Transmembrane</keyword>
<evidence type="ECO:0000256" key="9">
    <source>
        <dbReference type="ARBA" id="ARBA00023004"/>
    </source>
</evidence>
<keyword evidence="3" id="KW-0813">Transport</keyword>
<keyword evidence="10 12" id="KW-0472">Membrane</keyword>
<keyword evidence="4" id="KW-0349">Heme</keyword>
<dbReference type="GO" id="GO:0016020">
    <property type="term" value="C:membrane"/>
    <property type="evidence" value="ECO:0007669"/>
    <property type="project" value="UniProtKB-SubCell"/>
</dbReference>
<evidence type="ECO:0000256" key="6">
    <source>
        <dbReference type="ARBA" id="ARBA00022723"/>
    </source>
</evidence>
<gene>
    <name evidence="14" type="ORF">SPSC_04363</name>
</gene>
<protein>
    <submittedName>
        <fullName evidence="14">Related to Cytochrome b561</fullName>
    </submittedName>
</protein>
<dbReference type="Gene3D" id="1.20.120.1770">
    <property type="match status" value="1"/>
</dbReference>
<feature type="domain" description="Cytochrome b561" evidence="13">
    <location>
        <begin position="42"/>
        <end position="246"/>
    </location>
</feature>
<feature type="transmembrane region" description="Helical" evidence="12">
    <location>
        <begin position="145"/>
        <end position="170"/>
    </location>
</feature>
<dbReference type="GO" id="GO:0140575">
    <property type="term" value="F:transmembrane monodehydroascorbate reductase activity"/>
    <property type="evidence" value="ECO:0007669"/>
    <property type="project" value="InterPro"/>
</dbReference>
<dbReference type="PANTHER" id="PTHR15422:SF45">
    <property type="entry name" value="CYTOCHROME B561 DOMAIN-CONTAINING PROTEIN"/>
    <property type="match status" value="1"/>
</dbReference>
<feature type="compositionally biased region" description="Polar residues" evidence="11">
    <location>
        <begin position="1"/>
        <end position="10"/>
    </location>
</feature>
<feature type="transmembrane region" description="Helical" evidence="12">
    <location>
        <begin position="72"/>
        <end position="93"/>
    </location>
</feature>
<feature type="transmembrane region" description="Helical" evidence="12">
    <location>
        <begin position="220"/>
        <end position="238"/>
    </location>
</feature>
<evidence type="ECO:0000256" key="7">
    <source>
        <dbReference type="ARBA" id="ARBA00022982"/>
    </source>
</evidence>
<evidence type="ECO:0000256" key="8">
    <source>
        <dbReference type="ARBA" id="ARBA00022989"/>
    </source>
</evidence>
<evidence type="ECO:0000256" key="2">
    <source>
        <dbReference type="ARBA" id="ARBA00004141"/>
    </source>
</evidence>
<dbReference type="CDD" id="cd08761">
    <property type="entry name" value="Cyt_b561_CYB561D2_like"/>
    <property type="match status" value="1"/>
</dbReference>
<dbReference type="InterPro" id="IPR006593">
    <property type="entry name" value="Cyt_b561/ferric_Rdtase_TM"/>
</dbReference>
<accession>A0A127Z413</accession>
<dbReference type="EMBL" id="LK056678">
    <property type="protein sequence ID" value="CDR88536.1"/>
    <property type="molecule type" value="Genomic_DNA"/>
</dbReference>
<feature type="compositionally biased region" description="Low complexity" evidence="11">
    <location>
        <begin position="11"/>
        <end position="21"/>
    </location>
</feature>
<comment type="cofactor">
    <cofactor evidence="1">
        <name>heme b</name>
        <dbReference type="ChEBI" id="CHEBI:60344"/>
    </cofactor>
</comment>